<evidence type="ECO:0000313" key="8">
    <source>
        <dbReference type="EMBL" id="KOO68621.1"/>
    </source>
</evidence>
<gene>
    <name evidence="8" type="ORF">ACU52_07240</name>
</gene>
<reference evidence="8 9" key="1">
    <citation type="submission" date="2015-06" db="EMBL/GenBank/DDBJ databases">
        <title>Prevotella sp. 109, sp. nov., a novel member of the family Prevotellaceae isolated from human faeces.</title>
        <authorList>
            <person name="Shkoporov A.N."/>
            <person name="Chaplin A.V."/>
            <person name="Kafarskaia L.I."/>
            <person name="Efimov B.A."/>
        </authorList>
    </citation>
    <scope>NUCLEOTIDE SEQUENCE [LARGE SCALE GENOMIC DNA]</scope>
    <source>
        <strain evidence="8 9">109</strain>
    </source>
</reference>
<keyword evidence="9" id="KW-1185">Reference proteome</keyword>
<dbReference type="Gene3D" id="1.25.40.10">
    <property type="entry name" value="Tetratricopeptide repeat domain"/>
    <property type="match status" value="2"/>
</dbReference>
<dbReference type="InterPro" id="IPR051476">
    <property type="entry name" value="Bac_ResReg_Asp_Phosphatase"/>
</dbReference>
<feature type="repeat" description="TPR" evidence="6">
    <location>
        <begin position="138"/>
        <end position="171"/>
    </location>
</feature>
<dbReference type="Pfam" id="PF13174">
    <property type="entry name" value="TPR_6"/>
    <property type="match status" value="2"/>
</dbReference>
<dbReference type="AlphaFoldDB" id="A0A8E1QZL0"/>
<keyword evidence="7" id="KW-1133">Transmembrane helix</keyword>
<dbReference type="RefSeq" id="WP_021854717.1">
    <property type="nucleotide sequence ID" value="NZ_DAWBWQ010000019.1"/>
</dbReference>
<name>A0A8E1QZL0_9BACT</name>
<dbReference type="PROSITE" id="PS50005">
    <property type="entry name" value="TPR"/>
    <property type="match status" value="1"/>
</dbReference>
<evidence type="ECO:0000256" key="7">
    <source>
        <dbReference type="SAM" id="Phobius"/>
    </source>
</evidence>
<keyword evidence="2" id="KW-0963">Cytoplasm</keyword>
<dbReference type="InterPro" id="IPR019734">
    <property type="entry name" value="TPR_rpt"/>
</dbReference>
<protein>
    <submittedName>
        <fullName evidence="8">Tetratricopeptide repeat protein</fullName>
    </submittedName>
</protein>
<evidence type="ECO:0000256" key="5">
    <source>
        <dbReference type="ARBA" id="ARBA00038253"/>
    </source>
</evidence>
<dbReference type="Pfam" id="PF13181">
    <property type="entry name" value="TPR_8"/>
    <property type="match status" value="1"/>
</dbReference>
<dbReference type="PANTHER" id="PTHR46630">
    <property type="entry name" value="TETRATRICOPEPTIDE REPEAT PROTEIN 29"/>
    <property type="match status" value="1"/>
</dbReference>
<dbReference type="EMBL" id="LFQU01000011">
    <property type="protein sequence ID" value="KOO68621.1"/>
    <property type="molecule type" value="Genomic_DNA"/>
</dbReference>
<evidence type="ECO:0000256" key="6">
    <source>
        <dbReference type="PROSITE-ProRule" id="PRU00339"/>
    </source>
</evidence>
<evidence type="ECO:0000256" key="1">
    <source>
        <dbReference type="ARBA" id="ARBA00004496"/>
    </source>
</evidence>
<keyword evidence="4 6" id="KW-0802">TPR repeat</keyword>
<keyword evidence="7" id="KW-0812">Transmembrane</keyword>
<evidence type="ECO:0000256" key="2">
    <source>
        <dbReference type="ARBA" id="ARBA00022490"/>
    </source>
</evidence>
<evidence type="ECO:0000256" key="4">
    <source>
        <dbReference type="ARBA" id="ARBA00022803"/>
    </source>
</evidence>
<comment type="similarity">
    <text evidence="5">Belongs to the Rap family.</text>
</comment>
<comment type="subcellular location">
    <subcellularLocation>
        <location evidence="1">Cytoplasm</location>
    </subcellularLocation>
</comment>
<proteinExistence type="inferred from homology"/>
<feature type="transmembrane region" description="Helical" evidence="7">
    <location>
        <begin position="28"/>
        <end position="49"/>
    </location>
</feature>
<evidence type="ECO:0000256" key="3">
    <source>
        <dbReference type="ARBA" id="ARBA00022737"/>
    </source>
</evidence>
<dbReference type="PANTHER" id="PTHR46630:SF1">
    <property type="entry name" value="TETRATRICOPEPTIDE REPEAT PROTEIN 29"/>
    <property type="match status" value="1"/>
</dbReference>
<dbReference type="OrthoDB" id="9808622at2"/>
<keyword evidence="3" id="KW-0677">Repeat</keyword>
<sequence>MANLNEQKGTMNDALNQKEAVFLRHKKTISIAIVAIILVVAGIICYETYVSGPKEQEASTALAKGQEYFSNQQYDKALKGDGAGYVGFVNIASDYSSTDAGNLANLYAGLCYANLDKWNDAVTYLDKFSPADDQMISPSAVAALGNAYAHVKQLDKAVEYLKKAASMADSEAADNTNNSISPIFLLQAGEILESQGKKSEALQIYQDIKTKYLNSAVSQDIDKYIERVSVK</sequence>
<evidence type="ECO:0000313" key="9">
    <source>
        <dbReference type="Proteomes" id="UP000036951"/>
    </source>
</evidence>
<dbReference type="InterPro" id="IPR011990">
    <property type="entry name" value="TPR-like_helical_dom_sf"/>
</dbReference>
<dbReference type="Proteomes" id="UP000036951">
    <property type="component" value="Unassembled WGS sequence"/>
</dbReference>
<keyword evidence="7" id="KW-0472">Membrane</keyword>
<dbReference type="SUPFAM" id="SSF48452">
    <property type="entry name" value="TPR-like"/>
    <property type="match status" value="1"/>
</dbReference>
<dbReference type="GO" id="GO:0005737">
    <property type="term" value="C:cytoplasm"/>
    <property type="evidence" value="ECO:0007669"/>
    <property type="project" value="UniProtKB-SubCell"/>
</dbReference>
<accession>A0A8E1QZL0</accession>
<comment type="caution">
    <text evidence="8">The sequence shown here is derived from an EMBL/GenBank/DDBJ whole genome shotgun (WGS) entry which is preliminary data.</text>
</comment>
<organism evidence="8 9">
    <name type="scientific">Xylanibacter rarus</name>
    <dbReference type="NCBI Taxonomy" id="1676614"/>
    <lineage>
        <taxon>Bacteria</taxon>
        <taxon>Pseudomonadati</taxon>
        <taxon>Bacteroidota</taxon>
        <taxon>Bacteroidia</taxon>
        <taxon>Bacteroidales</taxon>
        <taxon>Prevotellaceae</taxon>
        <taxon>Xylanibacter</taxon>
    </lineage>
</organism>